<dbReference type="GO" id="GO:0005524">
    <property type="term" value="F:ATP binding"/>
    <property type="evidence" value="ECO:0007669"/>
    <property type="project" value="UniProtKB-KW"/>
</dbReference>
<dbReference type="SUPFAM" id="SSF56112">
    <property type="entry name" value="Protein kinase-like (PK-like)"/>
    <property type="match status" value="1"/>
</dbReference>
<comment type="caution">
    <text evidence="6">The sequence shown here is derived from an EMBL/GenBank/DDBJ whole genome shotgun (WGS) entry which is preliminary data.</text>
</comment>
<keyword evidence="3" id="KW-0808">Transferase</keyword>
<keyword evidence="3" id="KW-0418">Kinase</keyword>
<evidence type="ECO:0000256" key="2">
    <source>
        <dbReference type="ARBA" id="ARBA00022741"/>
    </source>
</evidence>
<dbReference type="InterPro" id="IPR011009">
    <property type="entry name" value="Kinase-like_dom_sf"/>
</dbReference>
<evidence type="ECO:0000313" key="6">
    <source>
        <dbReference type="EMBL" id="CAA7052049.1"/>
    </source>
</evidence>
<evidence type="ECO:0000256" key="3">
    <source>
        <dbReference type="ARBA" id="ARBA00022777"/>
    </source>
</evidence>
<dbReference type="GO" id="GO:0004674">
    <property type="term" value="F:protein serine/threonine kinase activity"/>
    <property type="evidence" value="ECO:0007669"/>
    <property type="project" value="UniProtKB-KW"/>
</dbReference>
<dbReference type="Gene3D" id="1.10.510.10">
    <property type="entry name" value="Transferase(Phosphotransferase) domain 1"/>
    <property type="match status" value="1"/>
</dbReference>
<evidence type="ECO:0000256" key="4">
    <source>
        <dbReference type="ARBA" id="ARBA00022840"/>
    </source>
</evidence>
<dbReference type="Proteomes" id="UP000467841">
    <property type="component" value="Unassembled WGS sequence"/>
</dbReference>
<sequence length="241" mass="27551">MKENLSLETALSLFSLVSSLSPRTSTSLSHFPLAVAFSFSPSPLFRSRRCRRVAFSPISPSSLAIFHRCLRFTSAFGTSRPTCLHLIYRTPHLLGLLRRTDFLVFVGGHLYRRDISRPRPTYRPVSSRRRLHAPKKLQRKEVRAEIEAEEKWWGRFHETIPLCTLEEEIGSSCLSSKLVRLTACVSSQVSLLERLHHRNIVNMVGYCVDKSHKMLIYLFMSNGSLENLLNDGEVGISFLEM</sequence>
<proteinExistence type="predicted"/>
<keyword evidence="2" id="KW-0547">Nucleotide-binding</keyword>
<keyword evidence="4" id="KW-0067">ATP-binding</keyword>
<dbReference type="InterPro" id="IPR001245">
    <property type="entry name" value="Ser-Thr/Tyr_kinase_cat_dom"/>
</dbReference>
<reference evidence="6" key="1">
    <citation type="submission" date="2020-01" db="EMBL/GenBank/DDBJ databases">
        <authorList>
            <person name="Mishra B."/>
        </authorList>
    </citation>
    <scope>NUCLEOTIDE SEQUENCE [LARGE SCALE GENOMIC DNA]</scope>
</reference>
<feature type="domain" description="Serine-threonine/tyrosine-protein kinase catalytic" evidence="5">
    <location>
        <begin position="187"/>
        <end position="231"/>
    </location>
</feature>
<keyword evidence="7" id="KW-1185">Reference proteome</keyword>
<evidence type="ECO:0000256" key="1">
    <source>
        <dbReference type="ARBA" id="ARBA00022527"/>
    </source>
</evidence>
<evidence type="ECO:0000259" key="5">
    <source>
        <dbReference type="Pfam" id="PF07714"/>
    </source>
</evidence>
<dbReference type="EMBL" id="CACVBM020001496">
    <property type="protein sequence ID" value="CAA7052049.1"/>
    <property type="molecule type" value="Genomic_DNA"/>
</dbReference>
<evidence type="ECO:0000313" key="7">
    <source>
        <dbReference type="Proteomes" id="UP000467841"/>
    </source>
</evidence>
<dbReference type="PANTHER" id="PTHR47989">
    <property type="entry name" value="OS01G0750732 PROTEIN"/>
    <property type="match status" value="1"/>
</dbReference>
<protein>
    <recommendedName>
        <fullName evidence="5">Serine-threonine/tyrosine-protein kinase catalytic domain-containing protein</fullName>
    </recommendedName>
</protein>
<keyword evidence="1" id="KW-0723">Serine/threonine-protein kinase</keyword>
<dbReference type="PANTHER" id="PTHR47989:SF43">
    <property type="entry name" value="CALCIUM_CALMODULIN-REGULATED RECEPTOR-LIKE KINASE 2"/>
    <property type="match status" value="1"/>
</dbReference>
<gene>
    <name evidence="6" type="ORF">MERR_LOCUS39284</name>
</gene>
<name>A0A6D2KCC3_9BRAS</name>
<dbReference type="AlphaFoldDB" id="A0A6D2KCC3"/>
<accession>A0A6D2KCC3</accession>
<dbReference type="OrthoDB" id="1668230at2759"/>
<organism evidence="6 7">
    <name type="scientific">Microthlaspi erraticum</name>
    <dbReference type="NCBI Taxonomy" id="1685480"/>
    <lineage>
        <taxon>Eukaryota</taxon>
        <taxon>Viridiplantae</taxon>
        <taxon>Streptophyta</taxon>
        <taxon>Embryophyta</taxon>
        <taxon>Tracheophyta</taxon>
        <taxon>Spermatophyta</taxon>
        <taxon>Magnoliopsida</taxon>
        <taxon>eudicotyledons</taxon>
        <taxon>Gunneridae</taxon>
        <taxon>Pentapetalae</taxon>
        <taxon>rosids</taxon>
        <taxon>malvids</taxon>
        <taxon>Brassicales</taxon>
        <taxon>Brassicaceae</taxon>
        <taxon>Coluteocarpeae</taxon>
        <taxon>Microthlaspi</taxon>
    </lineage>
</organism>
<dbReference type="Pfam" id="PF07714">
    <property type="entry name" value="PK_Tyr_Ser-Thr"/>
    <property type="match status" value="1"/>
</dbReference>